<dbReference type="EMBL" id="CP109109">
    <property type="protein sequence ID" value="WSB96354.1"/>
    <property type="molecule type" value="Genomic_DNA"/>
</dbReference>
<reference evidence="1" key="1">
    <citation type="submission" date="2022-10" db="EMBL/GenBank/DDBJ databases">
        <title>The complete genomes of actinobacterial strains from the NBC collection.</title>
        <authorList>
            <person name="Joergensen T.S."/>
            <person name="Alvarez Arevalo M."/>
            <person name="Sterndorff E.B."/>
            <person name="Faurdal D."/>
            <person name="Vuksanovic O."/>
            <person name="Mourched A.-S."/>
            <person name="Charusanti P."/>
            <person name="Shaw S."/>
            <person name="Blin K."/>
            <person name="Weber T."/>
        </authorList>
    </citation>
    <scope>NUCLEOTIDE SEQUENCE</scope>
    <source>
        <strain evidence="1">NBC 01771</strain>
    </source>
</reference>
<sequence>MRINTRTAAAVAAAALCAGVLAGCSDSGSGSASKEEAADFVAASPSTSPPSSMTSSPSVNPSEEVGKVSVKTGPFGKILVNGRGHTLYLFEADKAKKSTCSGDCVVDWPPALVKGTPQAGTGVKANLLTTTTRSDGTKQAMYNGHPLYTFREDTKPGETKGQDLTEFGAKWFVVSPEGKAITTPPQSASPTSSTSPSESASSSAGASPSAS</sequence>
<proteinExistence type="predicted"/>
<gene>
    <name evidence="1" type="ORF">OG835_04660</name>
</gene>
<evidence type="ECO:0000313" key="2">
    <source>
        <dbReference type="Proteomes" id="UP001348369"/>
    </source>
</evidence>
<name>A0ACD4ZD39_9ACTN</name>
<protein>
    <submittedName>
        <fullName evidence="1">Uncharacterized protein</fullName>
    </submittedName>
</protein>
<organism evidence="1 2">
    <name type="scientific">Streptomyces scopuliridis</name>
    <dbReference type="NCBI Taxonomy" id="452529"/>
    <lineage>
        <taxon>Bacteria</taxon>
        <taxon>Bacillati</taxon>
        <taxon>Actinomycetota</taxon>
        <taxon>Actinomycetes</taxon>
        <taxon>Kitasatosporales</taxon>
        <taxon>Streptomycetaceae</taxon>
        <taxon>Streptomyces</taxon>
    </lineage>
</organism>
<evidence type="ECO:0000313" key="1">
    <source>
        <dbReference type="EMBL" id="WSB96354.1"/>
    </source>
</evidence>
<keyword evidence="2" id="KW-1185">Reference proteome</keyword>
<dbReference type="Proteomes" id="UP001348369">
    <property type="component" value="Chromosome"/>
</dbReference>
<accession>A0ACD4ZD39</accession>